<dbReference type="InterPro" id="IPR013762">
    <property type="entry name" value="Integrase-like_cat_sf"/>
</dbReference>
<feature type="domain" description="Tyr recombinase" evidence="2">
    <location>
        <begin position="1"/>
        <end position="52"/>
    </location>
</feature>
<dbReference type="InterPro" id="IPR002104">
    <property type="entry name" value="Integrase_catalytic"/>
</dbReference>
<name>A0A852TTP8_9ACTN</name>
<evidence type="ECO:0000313" key="4">
    <source>
        <dbReference type="Proteomes" id="UP000589036"/>
    </source>
</evidence>
<dbReference type="AlphaFoldDB" id="A0A852TTP8"/>
<dbReference type="PROSITE" id="PS51898">
    <property type="entry name" value="TYR_RECOMBINASE"/>
    <property type="match status" value="1"/>
</dbReference>
<dbReference type="Pfam" id="PF00589">
    <property type="entry name" value="Phage_integrase"/>
    <property type="match status" value="1"/>
</dbReference>
<evidence type="ECO:0000256" key="1">
    <source>
        <dbReference type="ARBA" id="ARBA00023172"/>
    </source>
</evidence>
<dbReference type="InterPro" id="IPR011010">
    <property type="entry name" value="DNA_brk_join_enz"/>
</dbReference>
<gene>
    <name evidence="3" type="ORF">HDA32_000614</name>
</gene>
<evidence type="ECO:0000259" key="2">
    <source>
        <dbReference type="PROSITE" id="PS51898"/>
    </source>
</evidence>
<proteinExistence type="predicted"/>
<keyword evidence="4" id="KW-1185">Reference proteome</keyword>
<protein>
    <submittedName>
        <fullName evidence="3">Integrase</fullName>
    </submittedName>
</protein>
<dbReference type="Gene3D" id="1.10.443.10">
    <property type="entry name" value="Intergrase catalytic core"/>
    <property type="match status" value="1"/>
</dbReference>
<dbReference type="SUPFAM" id="SSF56349">
    <property type="entry name" value="DNA breaking-rejoining enzymes"/>
    <property type="match status" value="1"/>
</dbReference>
<sequence>MRVHDGRHTAGTLLAELGIDPKTIQQILGHSQMSQTARYIHASDELTRGAADRMGEALWS</sequence>
<comment type="caution">
    <text evidence="3">The sequence shown here is derived from an EMBL/GenBank/DDBJ whole genome shotgun (WGS) entry which is preliminary data.</text>
</comment>
<accession>A0A852TTP8</accession>
<organism evidence="3 4">
    <name type="scientific">Spinactinospora alkalitolerans</name>
    <dbReference type="NCBI Taxonomy" id="687207"/>
    <lineage>
        <taxon>Bacteria</taxon>
        <taxon>Bacillati</taxon>
        <taxon>Actinomycetota</taxon>
        <taxon>Actinomycetes</taxon>
        <taxon>Streptosporangiales</taxon>
        <taxon>Nocardiopsidaceae</taxon>
        <taxon>Spinactinospora</taxon>
    </lineage>
</organism>
<reference evidence="3 4" key="1">
    <citation type="submission" date="2020-07" db="EMBL/GenBank/DDBJ databases">
        <title>Sequencing the genomes of 1000 actinobacteria strains.</title>
        <authorList>
            <person name="Klenk H.-P."/>
        </authorList>
    </citation>
    <scope>NUCLEOTIDE SEQUENCE [LARGE SCALE GENOMIC DNA]</scope>
    <source>
        <strain evidence="3 4">CXB654</strain>
    </source>
</reference>
<dbReference type="GO" id="GO:0015074">
    <property type="term" value="P:DNA integration"/>
    <property type="evidence" value="ECO:0007669"/>
    <property type="project" value="InterPro"/>
</dbReference>
<dbReference type="Proteomes" id="UP000589036">
    <property type="component" value="Unassembled WGS sequence"/>
</dbReference>
<dbReference type="GO" id="GO:0003677">
    <property type="term" value="F:DNA binding"/>
    <property type="evidence" value="ECO:0007669"/>
    <property type="project" value="InterPro"/>
</dbReference>
<dbReference type="GO" id="GO:0006310">
    <property type="term" value="P:DNA recombination"/>
    <property type="evidence" value="ECO:0007669"/>
    <property type="project" value="UniProtKB-KW"/>
</dbReference>
<keyword evidence="1" id="KW-0233">DNA recombination</keyword>
<dbReference type="EMBL" id="JACCCC010000001">
    <property type="protein sequence ID" value="NYE45494.1"/>
    <property type="molecule type" value="Genomic_DNA"/>
</dbReference>
<evidence type="ECO:0000313" key="3">
    <source>
        <dbReference type="EMBL" id="NYE45494.1"/>
    </source>
</evidence>